<reference evidence="1 2" key="1">
    <citation type="submission" date="2017-11" db="EMBL/GenBank/DDBJ databases">
        <title>De-novo sequencing of pomegranate (Punica granatum L.) genome.</title>
        <authorList>
            <person name="Akparov Z."/>
            <person name="Amiraslanov A."/>
            <person name="Hajiyeva S."/>
            <person name="Abbasov M."/>
            <person name="Kaur K."/>
            <person name="Hamwieh A."/>
            <person name="Solovyev V."/>
            <person name="Salamov A."/>
            <person name="Braich B."/>
            <person name="Kosarev P."/>
            <person name="Mahmoud A."/>
            <person name="Hajiyev E."/>
            <person name="Babayeva S."/>
            <person name="Izzatullayeva V."/>
            <person name="Mammadov A."/>
            <person name="Mammadov A."/>
            <person name="Sharifova S."/>
            <person name="Ojaghi J."/>
            <person name="Eynullazada K."/>
            <person name="Bayramov B."/>
            <person name="Abdulazimova A."/>
            <person name="Shahmuradov I."/>
        </authorList>
    </citation>
    <scope>NUCLEOTIDE SEQUENCE [LARGE SCALE GENOMIC DNA]</scope>
    <source>
        <strain evidence="2">cv. AG2017</strain>
        <tissue evidence="1">Leaf</tissue>
    </source>
</reference>
<keyword evidence="2" id="KW-1185">Reference proteome</keyword>
<comment type="caution">
    <text evidence="1">The sequence shown here is derived from an EMBL/GenBank/DDBJ whole genome shotgun (WGS) entry which is preliminary data.</text>
</comment>
<accession>A0A2I0LB51</accession>
<dbReference type="AlphaFoldDB" id="A0A2I0LB51"/>
<evidence type="ECO:0000313" key="1">
    <source>
        <dbReference type="EMBL" id="PKI77891.1"/>
    </source>
</evidence>
<dbReference type="EMBL" id="PGOL01000068">
    <property type="protein sequence ID" value="PKI77891.1"/>
    <property type="molecule type" value="Genomic_DNA"/>
</dbReference>
<name>A0A2I0LB51_PUNGR</name>
<gene>
    <name evidence="1" type="ORF">CRG98_001683</name>
</gene>
<organism evidence="1 2">
    <name type="scientific">Punica granatum</name>
    <name type="common">Pomegranate</name>
    <dbReference type="NCBI Taxonomy" id="22663"/>
    <lineage>
        <taxon>Eukaryota</taxon>
        <taxon>Viridiplantae</taxon>
        <taxon>Streptophyta</taxon>
        <taxon>Embryophyta</taxon>
        <taxon>Tracheophyta</taxon>
        <taxon>Spermatophyta</taxon>
        <taxon>Magnoliopsida</taxon>
        <taxon>eudicotyledons</taxon>
        <taxon>Gunneridae</taxon>
        <taxon>Pentapetalae</taxon>
        <taxon>rosids</taxon>
        <taxon>malvids</taxon>
        <taxon>Myrtales</taxon>
        <taxon>Lythraceae</taxon>
        <taxon>Punica</taxon>
    </lineage>
</organism>
<dbReference type="Proteomes" id="UP000233551">
    <property type="component" value="Unassembled WGS sequence"/>
</dbReference>
<sequence>MAGIAGTCSAGVLPRGRESGAISRASSLVQYNGLRPVDSVKMAVTSSVSANGIVSSAS</sequence>
<evidence type="ECO:0000313" key="2">
    <source>
        <dbReference type="Proteomes" id="UP000233551"/>
    </source>
</evidence>
<proteinExistence type="predicted"/>
<protein>
    <submittedName>
        <fullName evidence="1">Uncharacterized protein</fullName>
    </submittedName>
</protein>
<feature type="non-terminal residue" evidence="1">
    <location>
        <position position="58"/>
    </location>
</feature>